<dbReference type="EMBL" id="BRXX01000238">
    <property type="protein sequence ID" value="GMH99728.1"/>
    <property type="molecule type" value="Genomic_DNA"/>
</dbReference>
<dbReference type="InterPro" id="IPR026906">
    <property type="entry name" value="LRR_5"/>
</dbReference>
<organism evidence="1 2">
    <name type="scientific">Triparma verrucosa</name>
    <dbReference type="NCBI Taxonomy" id="1606542"/>
    <lineage>
        <taxon>Eukaryota</taxon>
        <taxon>Sar</taxon>
        <taxon>Stramenopiles</taxon>
        <taxon>Ochrophyta</taxon>
        <taxon>Bolidophyceae</taxon>
        <taxon>Parmales</taxon>
        <taxon>Triparmaceae</taxon>
        <taxon>Triparma</taxon>
    </lineage>
</organism>
<evidence type="ECO:0000313" key="1">
    <source>
        <dbReference type="EMBL" id="GMH99728.1"/>
    </source>
</evidence>
<proteinExistence type="predicted"/>
<keyword evidence="2" id="KW-1185">Reference proteome</keyword>
<comment type="caution">
    <text evidence="1">The sequence shown here is derived from an EMBL/GenBank/DDBJ whole genome shotgun (WGS) entry which is preliminary data.</text>
</comment>
<gene>
    <name evidence="1" type="ORF">TrVE_jg3907</name>
</gene>
<dbReference type="Proteomes" id="UP001165160">
    <property type="component" value="Unassembled WGS sequence"/>
</dbReference>
<evidence type="ECO:0000313" key="2">
    <source>
        <dbReference type="Proteomes" id="UP001165160"/>
    </source>
</evidence>
<reference evidence="2" key="1">
    <citation type="journal article" date="2023" name="Commun. Biol.">
        <title>Genome analysis of Parmales, the sister group of diatoms, reveals the evolutionary specialization of diatoms from phago-mixotrophs to photoautotrophs.</title>
        <authorList>
            <person name="Ban H."/>
            <person name="Sato S."/>
            <person name="Yoshikawa S."/>
            <person name="Yamada K."/>
            <person name="Nakamura Y."/>
            <person name="Ichinomiya M."/>
            <person name="Sato N."/>
            <person name="Blanc-Mathieu R."/>
            <person name="Endo H."/>
            <person name="Kuwata A."/>
            <person name="Ogata H."/>
        </authorList>
    </citation>
    <scope>NUCLEOTIDE SEQUENCE [LARGE SCALE GENOMIC DNA]</scope>
    <source>
        <strain evidence="2">NIES 3699</strain>
    </source>
</reference>
<dbReference type="Pfam" id="PF13306">
    <property type="entry name" value="LRR_5"/>
    <property type="match status" value="1"/>
</dbReference>
<dbReference type="AlphaFoldDB" id="A0A9W7C7S9"/>
<accession>A0A9W7C7S9</accession>
<dbReference type="InterPro" id="IPR032675">
    <property type="entry name" value="LRR_dom_sf"/>
</dbReference>
<sequence length="94" mass="10466">MLIVHGGRDLEEEYARTRKIEHVTKVFFFLNTTKVGNYAFWAANYLKAVDIPEGVERIGCGSFCNCTSLTTKPSTSTTQTFENLPPKLFGGAQT</sequence>
<name>A0A9W7C7S9_9STRA</name>
<dbReference type="Gene3D" id="3.80.10.10">
    <property type="entry name" value="Ribonuclease Inhibitor"/>
    <property type="match status" value="1"/>
</dbReference>
<protein>
    <submittedName>
        <fullName evidence="1">Uncharacterized protein</fullName>
    </submittedName>
</protein>